<dbReference type="AlphaFoldDB" id="A0A2J6QBD7"/>
<gene>
    <name evidence="2" type="ORF">NA56DRAFT_687161</name>
</gene>
<dbReference type="Proteomes" id="UP000235672">
    <property type="component" value="Unassembled WGS sequence"/>
</dbReference>
<evidence type="ECO:0000313" key="2">
    <source>
        <dbReference type="EMBL" id="PMD23583.1"/>
    </source>
</evidence>
<protein>
    <recommendedName>
        <fullName evidence="1">Flavodoxin-like domain-containing protein</fullName>
    </recommendedName>
</protein>
<dbReference type="SUPFAM" id="SSF52218">
    <property type="entry name" value="Flavoproteins"/>
    <property type="match status" value="1"/>
</dbReference>
<feature type="domain" description="Flavodoxin-like" evidence="1">
    <location>
        <begin position="3"/>
        <end position="160"/>
    </location>
</feature>
<sequence>MKILVAYNSAHGSTQSIAERIEERIRQGNIGDTTLSTISKALSVEDFDVLVLGSAIHYQGWLKEAQAFVKRSSSYLHDNPKPTWAFSVGMPPDSGVASEEKVLEKWLRKYVTLRGHKLFQGEYKESDFNGCFKLLLRCFGGKFEDRRNWSQIDEWADSIVQELRVDQQATADN</sequence>
<accession>A0A2J6QBD7</accession>
<dbReference type="PANTHER" id="PTHR38030:SF2">
    <property type="entry name" value="PROTOPORPHYRINOGEN IX DEHYDROGENASE [QUINONE]"/>
    <property type="match status" value="1"/>
</dbReference>
<keyword evidence="3" id="KW-1185">Reference proteome</keyword>
<dbReference type="GO" id="GO:0006783">
    <property type="term" value="P:heme biosynthetic process"/>
    <property type="evidence" value="ECO:0007669"/>
    <property type="project" value="TreeGrafter"/>
</dbReference>
<reference evidence="2 3" key="1">
    <citation type="submission" date="2016-05" db="EMBL/GenBank/DDBJ databases">
        <title>A degradative enzymes factory behind the ericoid mycorrhizal symbiosis.</title>
        <authorList>
            <consortium name="DOE Joint Genome Institute"/>
            <person name="Martino E."/>
            <person name="Morin E."/>
            <person name="Grelet G."/>
            <person name="Kuo A."/>
            <person name="Kohler A."/>
            <person name="Daghino S."/>
            <person name="Barry K."/>
            <person name="Choi C."/>
            <person name="Cichocki N."/>
            <person name="Clum A."/>
            <person name="Copeland A."/>
            <person name="Hainaut M."/>
            <person name="Haridas S."/>
            <person name="Labutti K."/>
            <person name="Lindquist E."/>
            <person name="Lipzen A."/>
            <person name="Khouja H.-R."/>
            <person name="Murat C."/>
            <person name="Ohm R."/>
            <person name="Olson A."/>
            <person name="Spatafora J."/>
            <person name="Veneault-Fourrey C."/>
            <person name="Henrissat B."/>
            <person name="Grigoriev I."/>
            <person name="Martin F."/>
            <person name="Perotto S."/>
        </authorList>
    </citation>
    <scope>NUCLEOTIDE SEQUENCE [LARGE SCALE GENOMIC DNA]</scope>
    <source>
        <strain evidence="2 3">UAMH 7357</strain>
    </source>
</reference>
<dbReference type="InterPro" id="IPR026816">
    <property type="entry name" value="Flavodoxin_dom"/>
</dbReference>
<dbReference type="InterPro" id="IPR052200">
    <property type="entry name" value="Protoporphyrinogen_IX_DH"/>
</dbReference>
<dbReference type="InterPro" id="IPR008254">
    <property type="entry name" value="Flavodoxin/NO_synth"/>
</dbReference>
<dbReference type="PROSITE" id="PS50902">
    <property type="entry name" value="FLAVODOXIN_LIKE"/>
    <property type="match status" value="1"/>
</dbReference>
<dbReference type="EMBL" id="KZ613474">
    <property type="protein sequence ID" value="PMD23583.1"/>
    <property type="molecule type" value="Genomic_DNA"/>
</dbReference>
<dbReference type="CDD" id="cd00133">
    <property type="entry name" value="PTS_IIB"/>
    <property type="match status" value="1"/>
</dbReference>
<dbReference type="PANTHER" id="PTHR38030">
    <property type="entry name" value="PROTOPORPHYRINOGEN IX DEHYDROGENASE [MENAQUINONE]"/>
    <property type="match status" value="1"/>
</dbReference>
<dbReference type="GO" id="GO:0010181">
    <property type="term" value="F:FMN binding"/>
    <property type="evidence" value="ECO:0007669"/>
    <property type="project" value="InterPro"/>
</dbReference>
<evidence type="ECO:0000259" key="1">
    <source>
        <dbReference type="PROSITE" id="PS50902"/>
    </source>
</evidence>
<organism evidence="2 3">
    <name type="scientific">Hyaloscypha hepaticicola</name>
    <dbReference type="NCBI Taxonomy" id="2082293"/>
    <lineage>
        <taxon>Eukaryota</taxon>
        <taxon>Fungi</taxon>
        <taxon>Dikarya</taxon>
        <taxon>Ascomycota</taxon>
        <taxon>Pezizomycotina</taxon>
        <taxon>Leotiomycetes</taxon>
        <taxon>Helotiales</taxon>
        <taxon>Hyaloscyphaceae</taxon>
        <taxon>Hyaloscypha</taxon>
    </lineage>
</organism>
<dbReference type="Gene3D" id="3.40.50.360">
    <property type="match status" value="1"/>
</dbReference>
<dbReference type="GO" id="GO:0070819">
    <property type="term" value="F:menaquinone-dependent protoporphyrinogen oxidase activity"/>
    <property type="evidence" value="ECO:0007669"/>
    <property type="project" value="TreeGrafter"/>
</dbReference>
<dbReference type="OrthoDB" id="3505753at2759"/>
<evidence type="ECO:0000313" key="3">
    <source>
        <dbReference type="Proteomes" id="UP000235672"/>
    </source>
</evidence>
<name>A0A2J6QBD7_9HELO</name>
<dbReference type="InterPro" id="IPR029039">
    <property type="entry name" value="Flavoprotein-like_sf"/>
</dbReference>
<proteinExistence type="predicted"/>
<dbReference type="Pfam" id="PF12724">
    <property type="entry name" value="Flavodoxin_5"/>
    <property type="match status" value="1"/>
</dbReference>